<evidence type="ECO:0000259" key="8">
    <source>
        <dbReference type="PROSITE" id="PS50845"/>
    </source>
</evidence>
<dbReference type="InterPro" id="IPR003388">
    <property type="entry name" value="Reticulon"/>
</dbReference>
<keyword evidence="4 6" id="KW-1133">Transmembrane helix</keyword>
<dbReference type="Pfam" id="PF02453">
    <property type="entry name" value="Reticulon"/>
    <property type="match status" value="1"/>
</dbReference>
<evidence type="ECO:0000256" key="6">
    <source>
        <dbReference type="RuleBase" id="RU363132"/>
    </source>
</evidence>
<dbReference type="AlphaFoldDB" id="A0AAD7Y3Y5"/>
<accession>A0AAD7Y3Y5</accession>
<dbReference type="GO" id="GO:0005789">
    <property type="term" value="C:endoplasmic reticulum membrane"/>
    <property type="evidence" value="ECO:0007669"/>
    <property type="project" value="UniProtKB-SubCell"/>
</dbReference>
<evidence type="ECO:0000256" key="7">
    <source>
        <dbReference type="SAM" id="MobiDB-lite"/>
    </source>
</evidence>
<keyword evidence="5 6" id="KW-0472">Membrane</keyword>
<gene>
    <name evidence="9" type="ORF">O0I10_000595</name>
</gene>
<feature type="region of interest" description="Disordered" evidence="7">
    <location>
        <begin position="22"/>
        <end position="71"/>
    </location>
</feature>
<keyword evidence="3 6" id="KW-0256">Endoplasmic reticulum</keyword>
<feature type="compositionally biased region" description="Low complexity" evidence="7">
    <location>
        <begin position="22"/>
        <end position="41"/>
    </location>
</feature>
<keyword evidence="10" id="KW-1185">Reference proteome</keyword>
<dbReference type="RefSeq" id="XP_058348268.1">
    <property type="nucleotide sequence ID" value="XM_058480704.1"/>
</dbReference>
<feature type="compositionally biased region" description="Polar residues" evidence="7">
    <location>
        <begin position="42"/>
        <end position="60"/>
    </location>
</feature>
<evidence type="ECO:0000256" key="4">
    <source>
        <dbReference type="ARBA" id="ARBA00022989"/>
    </source>
</evidence>
<feature type="domain" description="Reticulon" evidence="8">
    <location>
        <begin position="83"/>
        <end position="277"/>
    </location>
</feature>
<comment type="caution">
    <text evidence="9">The sequence shown here is derived from an EMBL/GenBank/DDBJ whole genome shotgun (WGS) entry which is preliminary data.</text>
</comment>
<feature type="transmembrane region" description="Helical" evidence="6">
    <location>
        <begin position="96"/>
        <end position="114"/>
    </location>
</feature>
<evidence type="ECO:0000256" key="1">
    <source>
        <dbReference type="ARBA" id="ARBA00004477"/>
    </source>
</evidence>
<reference evidence="9 10" key="1">
    <citation type="submission" date="2023-03" db="EMBL/GenBank/DDBJ databases">
        <title>Genome sequence of Lichtheimia ornata CBS 291.66.</title>
        <authorList>
            <person name="Mohabir J.T."/>
            <person name="Shea T.P."/>
            <person name="Kurbessoian T."/>
            <person name="Berby B."/>
            <person name="Fontaine J."/>
            <person name="Livny J."/>
            <person name="Gnirke A."/>
            <person name="Stajich J.E."/>
            <person name="Cuomo C.A."/>
        </authorList>
    </citation>
    <scope>NUCLEOTIDE SEQUENCE [LARGE SCALE GENOMIC DNA]</scope>
    <source>
        <strain evidence="9">CBS 291.66</strain>
    </source>
</reference>
<comment type="caution">
    <text evidence="6">Lacks conserved residue(s) required for the propagation of feature annotation.</text>
</comment>
<dbReference type="Proteomes" id="UP001234581">
    <property type="component" value="Unassembled WGS sequence"/>
</dbReference>
<evidence type="ECO:0000256" key="3">
    <source>
        <dbReference type="ARBA" id="ARBA00022824"/>
    </source>
</evidence>
<evidence type="ECO:0000313" key="9">
    <source>
        <dbReference type="EMBL" id="KAJ8663356.1"/>
    </source>
</evidence>
<dbReference type="EMBL" id="JARTCD010000002">
    <property type="protein sequence ID" value="KAJ8663356.1"/>
    <property type="molecule type" value="Genomic_DNA"/>
</dbReference>
<comment type="subcellular location">
    <subcellularLocation>
        <location evidence="1 6">Endoplasmic reticulum membrane</location>
        <topology evidence="1 6">Multi-pass membrane protein</topology>
    </subcellularLocation>
</comment>
<dbReference type="GeneID" id="83208017"/>
<sequence length="291" mass="31852">MTQVVKPAHNLANMDATMSAAAPSLAPNSNNNGYLNGNSNNATQHNGKTTTTSNDFKPTSQEQKQKPPVQQEVGTAQYVSGWVHAMLFWEQPVRSAALFASLMTVLILTQYYSLLQLAAAGFTILTALNWCHVNAQKFVLGSHPHTDRFVQGISIPRDRVERAAQRTVDVLEAIVQQITRLMLIEDSARSAWAAGIAYLVWTLGAYIPTKYMVGVFIVGAFTLPRLYTQNKEVIDRHVAEQAKRAQQLTKQYGSVAMVKAKELYGQAMTSINKSKAPTAATPVPTTTTATN</sequence>
<name>A0AAD7Y3Y5_9FUNG</name>
<protein>
    <recommendedName>
        <fullName evidence="6">Reticulon-like protein</fullName>
    </recommendedName>
</protein>
<evidence type="ECO:0000256" key="2">
    <source>
        <dbReference type="ARBA" id="ARBA00022692"/>
    </source>
</evidence>
<dbReference type="PROSITE" id="PS50845">
    <property type="entry name" value="RETICULON"/>
    <property type="match status" value="1"/>
</dbReference>
<organism evidence="9 10">
    <name type="scientific">Lichtheimia ornata</name>
    <dbReference type="NCBI Taxonomy" id="688661"/>
    <lineage>
        <taxon>Eukaryota</taxon>
        <taxon>Fungi</taxon>
        <taxon>Fungi incertae sedis</taxon>
        <taxon>Mucoromycota</taxon>
        <taxon>Mucoromycotina</taxon>
        <taxon>Mucoromycetes</taxon>
        <taxon>Mucorales</taxon>
        <taxon>Lichtheimiaceae</taxon>
        <taxon>Lichtheimia</taxon>
    </lineage>
</organism>
<evidence type="ECO:0000313" key="10">
    <source>
        <dbReference type="Proteomes" id="UP001234581"/>
    </source>
</evidence>
<keyword evidence="2 6" id="KW-0812">Transmembrane</keyword>
<proteinExistence type="predicted"/>
<evidence type="ECO:0000256" key="5">
    <source>
        <dbReference type="ARBA" id="ARBA00023136"/>
    </source>
</evidence>